<dbReference type="Gene3D" id="2.40.70.10">
    <property type="entry name" value="Acid Proteases"/>
    <property type="match status" value="1"/>
</dbReference>
<dbReference type="HOGENOM" id="CLU_589697_0_0_1"/>
<accession>M4FA27</accession>
<dbReference type="InParanoid" id="M4FA27"/>
<feature type="region of interest" description="Disordered" evidence="1">
    <location>
        <begin position="326"/>
        <end position="350"/>
    </location>
</feature>
<feature type="compositionally biased region" description="Basic and acidic residues" evidence="1">
    <location>
        <begin position="439"/>
        <end position="449"/>
    </location>
</feature>
<reference evidence="2 3" key="2">
    <citation type="journal article" date="2018" name="Hortic Res">
        <title>Improved Brassica rapa reference genome by single-molecule sequencing and chromosome conformation capture technologies.</title>
        <authorList>
            <person name="Zhang L."/>
            <person name="Cai X."/>
            <person name="Wu J."/>
            <person name="Liu M."/>
            <person name="Grob S."/>
            <person name="Cheng F."/>
            <person name="Liang J."/>
            <person name="Cai C."/>
            <person name="Liu Z."/>
            <person name="Liu B."/>
            <person name="Wang F."/>
            <person name="Li S."/>
            <person name="Liu F."/>
            <person name="Li X."/>
            <person name="Cheng L."/>
            <person name="Yang W."/>
            <person name="Li M.H."/>
            <person name="Grossniklaus U."/>
            <person name="Zheng H."/>
            <person name="Wang X."/>
        </authorList>
    </citation>
    <scope>NUCLEOTIDE SEQUENCE [LARGE SCALE GENOMIC DNA]</scope>
    <source>
        <strain evidence="2 3">cv. Chiifu-401-42</strain>
    </source>
</reference>
<proteinExistence type="predicted"/>
<feature type="compositionally biased region" description="Pro residues" evidence="1">
    <location>
        <begin position="80"/>
        <end position="90"/>
    </location>
</feature>
<feature type="region of interest" description="Disordered" evidence="1">
    <location>
        <begin position="1"/>
        <end position="29"/>
    </location>
</feature>
<sequence length="464" mass="54323">MPDFEHRLTDFNQNRSTASPEHRSTTPTELTASYNAVKIMTHEEFVARHPHPTSPVYVNIDRQTDPAIDRQHETASDRQPPAPIDRPNPPKTTSTHSEDEAEPMEVDKAPMGKTLRKRKEKVAKDLKRGANEKEMKTFLKRVFKIPLEIPFEDAYFTHRLWMFFKETKEAEEDTRRMFYETREKMKNMITLKKKSDPGKFAIPCLKVEPSKESFTFVDCYQQSSGGIIRDLEVQTGNALVPVDFHVLDIKLNWNSSMLLGRAFLSTRHATVELSTRQSIPRRSKLTPPTLINNTNQKSIDNHIDESIDSSPDNWENDYYNPTLAEHSARPSTRATLHKEEYDEDYEEERTTEYRGICDEEGNYSIGSWADDRYHESYAVETSVHEIRAKNFFMQQRNIPEHQQRVANEFYNTFGEVDDHFKPKYRQHTRPSIDIGDPTSIDRRPEFGKRAYDRDGTRRFHWEEN</sequence>
<reference evidence="2 3" key="1">
    <citation type="journal article" date="2011" name="Nat. Genet.">
        <title>The genome of the mesopolyploid crop species Brassica rapa.</title>
        <authorList>
            <consortium name="Brassica rapa Genome Sequencing Project Consortium"/>
            <person name="Wang X."/>
            <person name="Wang H."/>
            <person name="Wang J."/>
            <person name="Sun R."/>
            <person name="Wu J."/>
            <person name="Liu S."/>
            <person name="Bai Y."/>
            <person name="Mun J.H."/>
            <person name="Bancroft I."/>
            <person name="Cheng F."/>
            <person name="Huang S."/>
            <person name="Li X."/>
            <person name="Hua W."/>
            <person name="Wang J."/>
            <person name="Wang X."/>
            <person name="Freeling M."/>
            <person name="Pires J.C."/>
            <person name="Paterson A.H."/>
            <person name="Chalhoub B."/>
            <person name="Wang B."/>
            <person name="Hayward A."/>
            <person name="Sharpe A.G."/>
            <person name="Park B.S."/>
            <person name="Weisshaar B."/>
            <person name="Liu B."/>
            <person name="Li B."/>
            <person name="Liu B."/>
            <person name="Tong C."/>
            <person name="Song C."/>
            <person name="Duran C."/>
            <person name="Peng C."/>
            <person name="Geng C."/>
            <person name="Koh C."/>
            <person name="Lin C."/>
            <person name="Edwards D."/>
            <person name="Mu D."/>
            <person name="Shen D."/>
            <person name="Soumpourou E."/>
            <person name="Li F."/>
            <person name="Fraser F."/>
            <person name="Conant G."/>
            <person name="Lassalle G."/>
            <person name="King G.J."/>
            <person name="Bonnema G."/>
            <person name="Tang H."/>
            <person name="Wang H."/>
            <person name="Belcram H."/>
            <person name="Zhou H."/>
            <person name="Hirakawa H."/>
            <person name="Abe H."/>
            <person name="Guo H."/>
            <person name="Wang H."/>
            <person name="Jin H."/>
            <person name="Parkin I.A."/>
            <person name="Batley J."/>
            <person name="Kim J.S."/>
            <person name="Just J."/>
            <person name="Li J."/>
            <person name="Xu J."/>
            <person name="Deng J."/>
            <person name="Kim J.A."/>
            <person name="Li J."/>
            <person name="Yu J."/>
            <person name="Meng J."/>
            <person name="Wang J."/>
            <person name="Min J."/>
            <person name="Poulain J."/>
            <person name="Wang J."/>
            <person name="Hatakeyama K."/>
            <person name="Wu K."/>
            <person name="Wang L."/>
            <person name="Fang L."/>
            <person name="Trick M."/>
            <person name="Links M.G."/>
            <person name="Zhao M."/>
            <person name="Jin M."/>
            <person name="Ramchiary N."/>
            <person name="Drou N."/>
            <person name="Berkman P.J."/>
            <person name="Cai Q."/>
            <person name="Huang Q."/>
            <person name="Li R."/>
            <person name="Tabata S."/>
            <person name="Cheng S."/>
            <person name="Zhang S."/>
            <person name="Zhang S."/>
            <person name="Huang S."/>
            <person name="Sato S."/>
            <person name="Sun S."/>
            <person name="Kwon S.J."/>
            <person name="Choi S.R."/>
            <person name="Lee T.H."/>
            <person name="Fan W."/>
            <person name="Zhao X."/>
            <person name="Tan X."/>
            <person name="Xu X."/>
            <person name="Wang Y."/>
            <person name="Qiu Y."/>
            <person name="Yin Y."/>
            <person name="Li Y."/>
            <person name="Du Y."/>
            <person name="Liao Y."/>
            <person name="Lim Y."/>
            <person name="Narusaka Y."/>
            <person name="Wang Y."/>
            <person name="Wang Z."/>
            <person name="Li Z."/>
            <person name="Wang Z."/>
            <person name="Xiong Z."/>
            <person name="Zhang Z."/>
        </authorList>
    </citation>
    <scope>NUCLEOTIDE SEQUENCE [LARGE SCALE GENOMIC DNA]</scope>
    <source>
        <strain evidence="2 3">cv. Chiifu-401-42</strain>
    </source>
</reference>
<feature type="compositionally biased region" description="Polar residues" evidence="1">
    <location>
        <begin position="10"/>
        <end position="29"/>
    </location>
</feature>
<dbReference type="Gramene" id="Bra037941.1">
    <property type="protein sequence ID" value="Bra037941.1-P"/>
    <property type="gene ID" value="Bra037941"/>
</dbReference>
<protein>
    <submittedName>
        <fullName evidence="2">Uncharacterized protein</fullName>
    </submittedName>
</protein>
<reference evidence="2" key="3">
    <citation type="submission" date="2023-03" db="UniProtKB">
        <authorList>
            <consortium name="EnsemblPlants"/>
        </authorList>
    </citation>
    <scope>IDENTIFICATION</scope>
    <source>
        <strain evidence="2">cv. Chiifu-401-42</strain>
    </source>
</reference>
<feature type="region of interest" description="Disordered" evidence="1">
    <location>
        <begin position="424"/>
        <end position="449"/>
    </location>
</feature>
<feature type="region of interest" description="Disordered" evidence="1">
    <location>
        <begin position="69"/>
        <end position="128"/>
    </location>
</feature>
<dbReference type="Proteomes" id="UP000011750">
    <property type="component" value="Chromosome A10"/>
</dbReference>
<evidence type="ECO:0000313" key="3">
    <source>
        <dbReference type="Proteomes" id="UP000011750"/>
    </source>
</evidence>
<dbReference type="AlphaFoldDB" id="M4FA27"/>
<evidence type="ECO:0000313" key="2">
    <source>
        <dbReference type="EnsemblPlants" id="Bra037941.1-P"/>
    </source>
</evidence>
<keyword evidence="3" id="KW-1185">Reference proteome</keyword>
<dbReference type="EnsemblPlants" id="Bra037941.1">
    <property type="protein sequence ID" value="Bra037941.1-P"/>
    <property type="gene ID" value="Bra037941"/>
</dbReference>
<evidence type="ECO:0000256" key="1">
    <source>
        <dbReference type="SAM" id="MobiDB-lite"/>
    </source>
</evidence>
<name>M4FA27_BRACM</name>
<dbReference type="InterPro" id="IPR021109">
    <property type="entry name" value="Peptidase_aspartic_dom_sf"/>
</dbReference>
<organism evidence="2 3">
    <name type="scientific">Brassica campestris</name>
    <name type="common">Field mustard</name>
    <dbReference type="NCBI Taxonomy" id="3711"/>
    <lineage>
        <taxon>Eukaryota</taxon>
        <taxon>Viridiplantae</taxon>
        <taxon>Streptophyta</taxon>
        <taxon>Embryophyta</taxon>
        <taxon>Tracheophyta</taxon>
        <taxon>Spermatophyta</taxon>
        <taxon>Magnoliopsida</taxon>
        <taxon>eudicotyledons</taxon>
        <taxon>Gunneridae</taxon>
        <taxon>Pentapetalae</taxon>
        <taxon>rosids</taxon>
        <taxon>malvids</taxon>
        <taxon>Brassicales</taxon>
        <taxon>Brassicaceae</taxon>
        <taxon>Brassiceae</taxon>
        <taxon>Brassica</taxon>
    </lineage>
</organism>